<feature type="region of interest" description="Disordered" evidence="1">
    <location>
        <begin position="1"/>
        <end position="56"/>
    </location>
</feature>
<proteinExistence type="predicted"/>
<protein>
    <submittedName>
        <fullName evidence="2">Uncharacterized protein</fullName>
    </submittedName>
</protein>
<dbReference type="EMBL" id="JATAAI010000002">
    <property type="protein sequence ID" value="KAK1747588.1"/>
    <property type="molecule type" value="Genomic_DNA"/>
</dbReference>
<comment type="caution">
    <text evidence="2">The sequence shown here is derived from an EMBL/GenBank/DDBJ whole genome shotgun (WGS) entry which is preliminary data.</text>
</comment>
<sequence>MKDEGDSNETNDATSKESSEGAIEQEEETSNQRSIKRLKSQLQHYKQQNEMEKKRRQKVVSSFVSFHTMYESGLDFIARMGDLRNVPDNVMGDEIPKL</sequence>
<accession>A0AAD8YKB6</accession>
<evidence type="ECO:0000313" key="3">
    <source>
        <dbReference type="Proteomes" id="UP001224775"/>
    </source>
</evidence>
<reference evidence="2" key="1">
    <citation type="submission" date="2023-06" db="EMBL/GenBank/DDBJ databases">
        <title>Survivors Of The Sea: Transcriptome response of Skeletonema marinoi to long-term dormancy.</title>
        <authorList>
            <person name="Pinder M.I.M."/>
            <person name="Kourtchenko O."/>
            <person name="Robertson E.K."/>
            <person name="Larsson T."/>
            <person name="Maumus F."/>
            <person name="Osuna-Cruz C.M."/>
            <person name="Vancaester E."/>
            <person name="Stenow R."/>
            <person name="Vandepoele K."/>
            <person name="Ploug H."/>
            <person name="Bruchert V."/>
            <person name="Godhe A."/>
            <person name="Topel M."/>
        </authorList>
    </citation>
    <scope>NUCLEOTIDE SEQUENCE</scope>
    <source>
        <strain evidence="2">R05AC</strain>
    </source>
</reference>
<gene>
    <name evidence="2" type="ORF">QTG54_001551</name>
</gene>
<keyword evidence="3" id="KW-1185">Reference proteome</keyword>
<evidence type="ECO:0000313" key="2">
    <source>
        <dbReference type="EMBL" id="KAK1747588.1"/>
    </source>
</evidence>
<organism evidence="2 3">
    <name type="scientific">Skeletonema marinoi</name>
    <dbReference type="NCBI Taxonomy" id="267567"/>
    <lineage>
        <taxon>Eukaryota</taxon>
        <taxon>Sar</taxon>
        <taxon>Stramenopiles</taxon>
        <taxon>Ochrophyta</taxon>
        <taxon>Bacillariophyta</taxon>
        <taxon>Coscinodiscophyceae</taxon>
        <taxon>Thalassiosirophycidae</taxon>
        <taxon>Thalassiosirales</taxon>
        <taxon>Skeletonemataceae</taxon>
        <taxon>Skeletonema</taxon>
        <taxon>Skeletonema marinoi-dohrnii complex</taxon>
    </lineage>
</organism>
<dbReference type="Proteomes" id="UP001224775">
    <property type="component" value="Unassembled WGS sequence"/>
</dbReference>
<name>A0AAD8YKB6_9STRA</name>
<dbReference type="AlphaFoldDB" id="A0AAD8YKB6"/>
<evidence type="ECO:0000256" key="1">
    <source>
        <dbReference type="SAM" id="MobiDB-lite"/>
    </source>
</evidence>